<keyword evidence="6 8" id="KW-0472">Membrane</keyword>
<dbReference type="Gene3D" id="2.30.30.60">
    <property type="match status" value="1"/>
</dbReference>
<comment type="subcellular location">
    <subcellularLocation>
        <location evidence="1">Cell membrane</location>
        <topology evidence="1">Multi-pass membrane protein</topology>
    </subcellularLocation>
</comment>
<keyword evidence="9" id="KW-0732">Signal</keyword>
<evidence type="ECO:0000259" key="12">
    <source>
        <dbReference type="Pfam" id="PF21082"/>
    </source>
</evidence>
<feature type="region of interest" description="Disordered" evidence="7">
    <location>
        <begin position="790"/>
        <end position="809"/>
    </location>
</feature>
<feature type="transmembrane region" description="Helical" evidence="8">
    <location>
        <begin position="336"/>
        <end position="353"/>
    </location>
</feature>
<dbReference type="Pfam" id="PF00924">
    <property type="entry name" value="MS_channel_2nd"/>
    <property type="match status" value="1"/>
</dbReference>
<dbReference type="PROSITE" id="PS01246">
    <property type="entry name" value="UPF0003"/>
    <property type="match status" value="1"/>
</dbReference>
<gene>
    <name evidence="13" type="ORF">MACH21_14910</name>
</gene>
<accession>A0AA48HGS7</accession>
<feature type="domain" description="Mechanosensitive ion channel MscS" evidence="10">
    <location>
        <begin position="618"/>
        <end position="685"/>
    </location>
</feature>
<dbReference type="GO" id="GO:0005886">
    <property type="term" value="C:plasma membrane"/>
    <property type="evidence" value="ECO:0007669"/>
    <property type="project" value="UniProtKB-SubCell"/>
</dbReference>
<proteinExistence type="inferred from homology"/>
<dbReference type="InterPro" id="IPR049278">
    <property type="entry name" value="MS_channel_C"/>
</dbReference>
<keyword evidence="14" id="KW-1185">Reference proteome</keyword>
<feature type="signal peptide" evidence="9">
    <location>
        <begin position="1"/>
        <end position="26"/>
    </location>
</feature>
<dbReference type="SUPFAM" id="SSF82689">
    <property type="entry name" value="Mechanosensitive channel protein MscS (YggB), C-terminal domain"/>
    <property type="match status" value="1"/>
</dbReference>
<evidence type="ECO:0000256" key="6">
    <source>
        <dbReference type="ARBA" id="ARBA00023136"/>
    </source>
</evidence>
<dbReference type="InterPro" id="IPR011066">
    <property type="entry name" value="MscS_channel_C_sf"/>
</dbReference>
<dbReference type="Pfam" id="PF21082">
    <property type="entry name" value="MS_channel_3rd"/>
    <property type="match status" value="1"/>
</dbReference>
<dbReference type="InterPro" id="IPR052702">
    <property type="entry name" value="MscS-like_channel"/>
</dbReference>
<dbReference type="SUPFAM" id="SSF50182">
    <property type="entry name" value="Sm-like ribonucleoproteins"/>
    <property type="match status" value="1"/>
</dbReference>
<feature type="transmembrane region" description="Helical" evidence="8">
    <location>
        <begin position="602"/>
        <end position="631"/>
    </location>
</feature>
<dbReference type="InterPro" id="IPR006686">
    <property type="entry name" value="MscS_channel_CS"/>
</dbReference>
<feature type="transmembrane region" description="Helical" evidence="8">
    <location>
        <begin position="483"/>
        <end position="505"/>
    </location>
</feature>
<sequence>MINRISLSLVLILTLFLGSVVTPAWAQEPAPPAASAPADAGAIDFAAWEAEASRAENIIAAGTASTAFLANLRNTLVGWRARFLEGQGANATRIATIQAQLTALGPPPAEGDSEPAAIAERRAQLATQLAEAQVPRVTATEAFNRANGLIGEIDAILAARQARALLERDPAPVNPLHWGTALAALGDVVMDLDREIEAKIATQRRADQSPWDRLPFAGLLGLVGLGLLTRSRYFVGRWTERVQMRLGARRGRIALAFLVSLLQVLLPMVGLILFGVAVATVDVLGASGIALLGSGIGVFAAIFAALWLAGRLFPVNEESPGALGAALELRPALRRAVVTIGVFLGLGGFAETLSTLDAVPLEARGIFVLPVYLGLAWGFYRLAALIRRVRRAELAARGSEAEEPSGDTGFAGRSIAIIGQLLRLVAVAGPLLAAAGYLNLTEAIMTPTAMTLGLIGLLLALQGPIRDLYALISGKSYDEAAQALLPVLVNLLLILSALPVVALIWGMRPEQLGEVYERLSAGFTLGDTRITPGIVLAVILVFTIGLFATRMMQGALRSTILPRTKMDVGARNAVSSGVGYVGIALAAVIAITTAGIDLTALGVVLGALSVGIGFGLQNVVSNFVSGIILLIERPISEGDWIEVGPTMGIVKAISVRSTTIETFDKTDVIVPNTDLIAGTVTNWTRGNTIGRAVVLVGVAYGNDTRRVQEILLEIARGHPDVAKYPEPGVDFLGFGADSLDFRVRMILRDINKLVAVKTEVHHQIAERFKEEGIEIPFAQRDIWLRNPEALRPPSEALPHAAAPQKDQPA</sequence>
<feature type="domain" description="DUF3772" evidence="11">
    <location>
        <begin position="137"/>
        <end position="195"/>
    </location>
</feature>
<organism evidence="13 14">
    <name type="scientific">Roseicyclus marinus</name>
    <dbReference type="NCBI Taxonomy" id="2161673"/>
    <lineage>
        <taxon>Bacteria</taxon>
        <taxon>Pseudomonadati</taxon>
        <taxon>Pseudomonadota</taxon>
        <taxon>Alphaproteobacteria</taxon>
        <taxon>Rhodobacterales</taxon>
        <taxon>Roseobacteraceae</taxon>
        <taxon>Roseicyclus</taxon>
    </lineage>
</organism>
<evidence type="ECO:0000259" key="11">
    <source>
        <dbReference type="Pfam" id="PF12607"/>
    </source>
</evidence>
<feature type="transmembrane region" description="Helical" evidence="8">
    <location>
        <begin position="214"/>
        <end position="233"/>
    </location>
</feature>
<dbReference type="PANTHER" id="PTHR30347:SF1">
    <property type="entry name" value="MECHANOSENSITIVE CHANNEL MSCK"/>
    <property type="match status" value="1"/>
</dbReference>
<keyword evidence="5 8" id="KW-1133">Transmembrane helix</keyword>
<dbReference type="Gene3D" id="1.10.287.1260">
    <property type="match status" value="1"/>
</dbReference>
<evidence type="ECO:0000256" key="4">
    <source>
        <dbReference type="ARBA" id="ARBA00022692"/>
    </source>
</evidence>
<dbReference type="InterPro" id="IPR022249">
    <property type="entry name" value="DUF3772"/>
</dbReference>
<dbReference type="InterPro" id="IPR023408">
    <property type="entry name" value="MscS_beta-dom_sf"/>
</dbReference>
<evidence type="ECO:0000256" key="3">
    <source>
        <dbReference type="ARBA" id="ARBA00022475"/>
    </source>
</evidence>
<dbReference type="KEGG" id="rmai:MACH21_14910"/>
<evidence type="ECO:0000256" key="9">
    <source>
        <dbReference type="SAM" id="SignalP"/>
    </source>
</evidence>
<feature type="transmembrane region" description="Helical" evidence="8">
    <location>
        <begin position="421"/>
        <end position="438"/>
    </location>
</feature>
<feature type="transmembrane region" description="Helical" evidence="8">
    <location>
        <begin position="573"/>
        <end position="596"/>
    </location>
</feature>
<evidence type="ECO:0000313" key="14">
    <source>
        <dbReference type="Proteomes" id="UP001337723"/>
    </source>
</evidence>
<dbReference type="AlphaFoldDB" id="A0AA48HGS7"/>
<dbReference type="Gene3D" id="3.30.70.100">
    <property type="match status" value="1"/>
</dbReference>
<evidence type="ECO:0000256" key="5">
    <source>
        <dbReference type="ARBA" id="ARBA00022989"/>
    </source>
</evidence>
<dbReference type="GO" id="GO:0008381">
    <property type="term" value="F:mechanosensitive monoatomic ion channel activity"/>
    <property type="evidence" value="ECO:0007669"/>
    <property type="project" value="UniProtKB-ARBA"/>
</dbReference>
<comment type="similarity">
    <text evidence="2">Belongs to the MscS (TC 1.A.23) family.</text>
</comment>
<dbReference type="InterPro" id="IPR011014">
    <property type="entry name" value="MscS_channel_TM-2"/>
</dbReference>
<evidence type="ECO:0000256" key="1">
    <source>
        <dbReference type="ARBA" id="ARBA00004651"/>
    </source>
</evidence>
<dbReference type="SUPFAM" id="SSF82861">
    <property type="entry name" value="Mechanosensitive channel protein MscS (YggB), transmembrane region"/>
    <property type="match status" value="1"/>
</dbReference>
<evidence type="ECO:0000256" key="7">
    <source>
        <dbReference type="SAM" id="MobiDB-lite"/>
    </source>
</evidence>
<name>A0AA48HGS7_9RHOB</name>
<feature type="transmembrane region" description="Helical" evidence="8">
    <location>
        <begin position="365"/>
        <end position="383"/>
    </location>
</feature>
<feature type="transmembrane region" description="Helical" evidence="8">
    <location>
        <begin position="530"/>
        <end position="552"/>
    </location>
</feature>
<feature type="transmembrane region" description="Helical" evidence="8">
    <location>
        <begin position="284"/>
        <end position="309"/>
    </location>
</feature>
<protein>
    <submittedName>
        <fullName evidence="13">Mechanosensitive ion channel protein MscS</fullName>
    </submittedName>
</protein>
<evidence type="ECO:0000256" key="2">
    <source>
        <dbReference type="ARBA" id="ARBA00008017"/>
    </source>
</evidence>
<dbReference type="InterPro" id="IPR010920">
    <property type="entry name" value="LSM_dom_sf"/>
</dbReference>
<feature type="transmembrane region" description="Helical" evidence="8">
    <location>
        <begin position="444"/>
        <end position="462"/>
    </location>
</feature>
<keyword evidence="4 8" id="KW-0812">Transmembrane</keyword>
<dbReference type="Proteomes" id="UP001337723">
    <property type="component" value="Chromosome"/>
</dbReference>
<evidence type="ECO:0000256" key="8">
    <source>
        <dbReference type="SAM" id="Phobius"/>
    </source>
</evidence>
<dbReference type="RefSeq" id="WP_338276065.1">
    <property type="nucleotide sequence ID" value="NZ_AP027266.1"/>
</dbReference>
<feature type="transmembrane region" description="Helical" evidence="8">
    <location>
        <begin position="253"/>
        <end position="278"/>
    </location>
</feature>
<dbReference type="PANTHER" id="PTHR30347">
    <property type="entry name" value="POTASSIUM CHANNEL RELATED"/>
    <property type="match status" value="1"/>
</dbReference>
<keyword evidence="3" id="KW-1003">Cell membrane</keyword>
<dbReference type="InterPro" id="IPR006685">
    <property type="entry name" value="MscS_channel_2nd"/>
</dbReference>
<feature type="domain" description="Mechanosensitive ion channel MscS C-terminal" evidence="12">
    <location>
        <begin position="694"/>
        <end position="775"/>
    </location>
</feature>
<evidence type="ECO:0000313" key="13">
    <source>
        <dbReference type="EMBL" id="BDW85314.1"/>
    </source>
</evidence>
<feature type="chain" id="PRO_5045785133" evidence="9">
    <location>
        <begin position="27"/>
        <end position="809"/>
    </location>
</feature>
<dbReference type="Pfam" id="PF12607">
    <property type="entry name" value="DUF3772"/>
    <property type="match status" value="1"/>
</dbReference>
<evidence type="ECO:0000259" key="10">
    <source>
        <dbReference type="Pfam" id="PF00924"/>
    </source>
</evidence>
<reference evidence="13 14" key="1">
    <citation type="submission" date="2023-01" db="EMBL/GenBank/DDBJ databases">
        <title>Complete genome sequence of Roseicyclus marinus strain Dej080120_10.</title>
        <authorList>
            <person name="Ueki S."/>
            <person name="Maruyama F."/>
        </authorList>
    </citation>
    <scope>NUCLEOTIDE SEQUENCE [LARGE SCALE GENOMIC DNA]</scope>
    <source>
        <strain evidence="13 14">Dej080120_10</strain>
    </source>
</reference>
<dbReference type="EMBL" id="AP027266">
    <property type="protein sequence ID" value="BDW85314.1"/>
    <property type="molecule type" value="Genomic_DNA"/>
</dbReference>